<dbReference type="OrthoDB" id="4459835at2"/>
<evidence type="ECO:0000313" key="1">
    <source>
        <dbReference type="EMBL" id="TCM63737.1"/>
    </source>
</evidence>
<proteinExistence type="predicted"/>
<dbReference type="SUPFAM" id="SSF55961">
    <property type="entry name" value="Bet v1-like"/>
    <property type="match status" value="1"/>
</dbReference>
<protein>
    <submittedName>
        <fullName evidence="1">Uncharacterized protein YndB with AHSA1/START domain</fullName>
    </submittedName>
</protein>
<dbReference type="Pfam" id="PF10604">
    <property type="entry name" value="Polyketide_cyc2"/>
    <property type="match status" value="1"/>
</dbReference>
<gene>
    <name evidence="1" type="ORF">EC844_12041</name>
</gene>
<evidence type="ECO:0000313" key="2">
    <source>
        <dbReference type="Proteomes" id="UP000294963"/>
    </source>
</evidence>
<name>A0A4R1XIF9_ACICA</name>
<dbReference type="InterPro" id="IPR019587">
    <property type="entry name" value="Polyketide_cyclase/dehydratase"/>
</dbReference>
<reference evidence="1 2" key="1">
    <citation type="submission" date="2019-03" db="EMBL/GenBank/DDBJ databases">
        <title>Genomic analyses of the natural microbiome of Caenorhabditis elegans.</title>
        <authorList>
            <person name="Samuel B."/>
        </authorList>
    </citation>
    <scope>NUCLEOTIDE SEQUENCE [LARGE SCALE GENOMIC DNA]</scope>
    <source>
        <strain evidence="1 2">JUb89</strain>
    </source>
</reference>
<keyword evidence="2" id="KW-1185">Reference proteome</keyword>
<dbReference type="Gene3D" id="3.30.530.20">
    <property type="match status" value="1"/>
</dbReference>
<dbReference type="Proteomes" id="UP000294963">
    <property type="component" value="Unassembled WGS sequence"/>
</dbReference>
<dbReference type="CDD" id="cd07821">
    <property type="entry name" value="PYR_PYL_RCAR_like"/>
    <property type="match status" value="1"/>
</dbReference>
<sequence length="144" mass="16425">MKSIKITQKFNAPVTEVFELLSKHATYNTAFAPIQVVRVKDAADPERPDGVGSIRRMGFGPIKPIQEKITRLEPNQRIEYKLIHNPLIKHHLGVIEFEALSEQETMVSYRIELQARVPVVSKIILKQLKLAIRRGLSKLAKSFK</sequence>
<dbReference type="InterPro" id="IPR023393">
    <property type="entry name" value="START-like_dom_sf"/>
</dbReference>
<accession>A0A4R1XIF9</accession>
<comment type="caution">
    <text evidence="1">The sequence shown here is derived from an EMBL/GenBank/DDBJ whole genome shotgun (WGS) entry which is preliminary data.</text>
</comment>
<dbReference type="EMBL" id="SLVJ01000020">
    <property type="protein sequence ID" value="TCM63737.1"/>
    <property type="molecule type" value="Genomic_DNA"/>
</dbReference>
<organism evidence="1 2">
    <name type="scientific">Acinetobacter calcoaceticus</name>
    <dbReference type="NCBI Taxonomy" id="471"/>
    <lineage>
        <taxon>Bacteria</taxon>
        <taxon>Pseudomonadati</taxon>
        <taxon>Pseudomonadota</taxon>
        <taxon>Gammaproteobacteria</taxon>
        <taxon>Moraxellales</taxon>
        <taxon>Moraxellaceae</taxon>
        <taxon>Acinetobacter</taxon>
        <taxon>Acinetobacter calcoaceticus/baumannii complex</taxon>
    </lineage>
</organism>
<dbReference type="AlphaFoldDB" id="A0A4R1XIF9"/>